<keyword evidence="1" id="KW-0472">Membrane</keyword>
<evidence type="ECO:0000313" key="2">
    <source>
        <dbReference type="EMBL" id="KAK1409023.1"/>
    </source>
</evidence>
<dbReference type="AlphaFoldDB" id="A0AAD8NIC1"/>
<gene>
    <name evidence="2" type="ORF">QVD17_41266</name>
</gene>
<name>A0AAD8NIC1_TARER</name>
<organism evidence="2 3">
    <name type="scientific">Tagetes erecta</name>
    <name type="common">African marigold</name>
    <dbReference type="NCBI Taxonomy" id="13708"/>
    <lineage>
        <taxon>Eukaryota</taxon>
        <taxon>Viridiplantae</taxon>
        <taxon>Streptophyta</taxon>
        <taxon>Embryophyta</taxon>
        <taxon>Tracheophyta</taxon>
        <taxon>Spermatophyta</taxon>
        <taxon>Magnoliopsida</taxon>
        <taxon>eudicotyledons</taxon>
        <taxon>Gunneridae</taxon>
        <taxon>Pentapetalae</taxon>
        <taxon>asterids</taxon>
        <taxon>campanulids</taxon>
        <taxon>Asterales</taxon>
        <taxon>Asteraceae</taxon>
        <taxon>Asteroideae</taxon>
        <taxon>Heliantheae alliance</taxon>
        <taxon>Tageteae</taxon>
        <taxon>Tagetes</taxon>
    </lineage>
</organism>
<dbReference type="Proteomes" id="UP001229421">
    <property type="component" value="Unassembled WGS sequence"/>
</dbReference>
<evidence type="ECO:0000313" key="3">
    <source>
        <dbReference type="Proteomes" id="UP001229421"/>
    </source>
</evidence>
<dbReference type="EMBL" id="JAUHHV010000011">
    <property type="protein sequence ID" value="KAK1409023.1"/>
    <property type="molecule type" value="Genomic_DNA"/>
</dbReference>
<protein>
    <submittedName>
        <fullName evidence="2">Uncharacterized protein</fullName>
    </submittedName>
</protein>
<proteinExistence type="predicted"/>
<keyword evidence="1" id="KW-1133">Transmembrane helix</keyword>
<feature type="transmembrane region" description="Helical" evidence="1">
    <location>
        <begin position="211"/>
        <end position="233"/>
    </location>
</feature>
<keyword evidence="3" id="KW-1185">Reference proteome</keyword>
<sequence length="235" mass="26964">MAARLLQRQINLLKQRWSGEVNMLKHRSTSEINWLNRRCCSSSSSPPSDSGTMINEGLELAMFKPAQAKDTTSEISNVLDQSFSRIPEKFASKTEFQDAFVTIKKTSCDYQAAVKKALDLRDSALQLKYQELLHRKEEEAIKESQKIISMYRKYILLQRVRLTNCKTLLTREIHNSEALLKSSDAKCSTEIKNVEENIKLQISDATWYCRYLMLGTSMPAVAALIFMKLAYLLHE</sequence>
<reference evidence="2" key="1">
    <citation type="journal article" date="2023" name="bioRxiv">
        <title>Improved chromosome-level genome assembly for marigold (Tagetes erecta).</title>
        <authorList>
            <person name="Jiang F."/>
            <person name="Yuan L."/>
            <person name="Wang S."/>
            <person name="Wang H."/>
            <person name="Xu D."/>
            <person name="Wang A."/>
            <person name="Fan W."/>
        </authorList>
    </citation>
    <scope>NUCLEOTIDE SEQUENCE</scope>
    <source>
        <strain evidence="2">WSJ</strain>
        <tissue evidence="2">Leaf</tissue>
    </source>
</reference>
<comment type="caution">
    <text evidence="2">The sequence shown here is derived from an EMBL/GenBank/DDBJ whole genome shotgun (WGS) entry which is preliminary data.</text>
</comment>
<accession>A0AAD8NIC1</accession>
<keyword evidence="1" id="KW-0812">Transmembrane</keyword>
<evidence type="ECO:0000256" key="1">
    <source>
        <dbReference type="SAM" id="Phobius"/>
    </source>
</evidence>